<keyword evidence="4" id="KW-0813">Transport</keyword>
<dbReference type="PANTHER" id="PTHR19432">
    <property type="entry name" value="SUGAR TRANSPORTER"/>
    <property type="match status" value="1"/>
</dbReference>
<evidence type="ECO:0000256" key="4">
    <source>
        <dbReference type="ARBA" id="ARBA00022448"/>
    </source>
</evidence>
<dbReference type="SUPFAM" id="SSF103473">
    <property type="entry name" value="MFS general substrate transporter"/>
    <property type="match status" value="1"/>
</dbReference>
<evidence type="ECO:0000256" key="8">
    <source>
        <dbReference type="ARBA" id="ARBA00022989"/>
    </source>
</evidence>
<keyword evidence="5" id="KW-0762">Sugar transport</keyword>
<keyword evidence="13" id="KW-1185">Reference proteome</keyword>
<evidence type="ECO:0000256" key="9">
    <source>
        <dbReference type="ARBA" id="ARBA00023136"/>
    </source>
</evidence>
<evidence type="ECO:0000256" key="5">
    <source>
        <dbReference type="ARBA" id="ARBA00022597"/>
    </source>
</evidence>
<sequence>MAVGNVLGYAAGSFNKLHKLFPFVQTKACDVYCANLKSCFMISIALLSTLTILALTFVREMAFSRKEPGETDQEHDDKKIPFFGEIFGAIKNLPMMILLLVTCLNRIAWFPFILFDTDWMGREVHGGEVEDKLYDKGVHAGAMGLLIDSVVLGLTSVSIEPLARRIGVKRLWGDVNSFLQIAWLPLFS</sequence>
<feature type="transmembrane region" description="Helical" evidence="11">
    <location>
        <begin position="96"/>
        <end position="115"/>
    </location>
</feature>
<protein>
    <submittedName>
        <fullName evidence="12">Uncharacterized protein</fullName>
    </submittedName>
</protein>
<dbReference type="GO" id="GO:0016020">
    <property type="term" value="C:membrane"/>
    <property type="evidence" value="ECO:0007669"/>
    <property type="project" value="UniProtKB-SubCell"/>
</dbReference>
<evidence type="ECO:0000313" key="13">
    <source>
        <dbReference type="Proteomes" id="UP001630127"/>
    </source>
</evidence>
<dbReference type="Proteomes" id="UP001630127">
    <property type="component" value="Unassembled WGS sequence"/>
</dbReference>
<comment type="similarity">
    <text evidence="3">Belongs to the glycoside-pentoside-hexuronide (GPH) cation symporter transporter (TC 2.A.2.4) family.</text>
</comment>
<proteinExistence type="inferred from homology"/>
<keyword evidence="8 11" id="KW-1133">Transmembrane helix</keyword>
<evidence type="ECO:0000256" key="2">
    <source>
        <dbReference type="ARBA" id="ARBA00004914"/>
    </source>
</evidence>
<comment type="caution">
    <text evidence="12">The sequence shown here is derived from an EMBL/GenBank/DDBJ whole genome shotgun (WGS) entry which is preliminary data.</text>
</comment>
<evidence type="ECO:0000256" key="1">
    <source>
        <dbReference type="ARBA" id="ARBA00004141"/>
    </source>
</evidence>
<evidence type="ECO:0000313" key="12">
    <source>
        <dbReference type="EMBL" id="KAL3534205.1"/>
    </source>
</evidence>
<evidence type="ECO:0000256" key="3">
    <source>
        <dbReference type="ARBA" id="ARBA00007134"/>
    </source>
</evidence>
<dbReference type="GO" id="GO:0015293">
    <property type="term" value="F:symporter activity"/>
    <property type="evidence" value="ECO:0007669"/>
    <property type="project" value="UniProtKB-KW"/>
</dbReference>
<dbReference type="AlphaFoldDB" id="A0ABD3ASM0"/>
<comment type="subcellular location">
    <subcellularLocation>
        <location evidence="1">Membrane</location>
        <topology evidence="1">Multi-pass membrane protein</topology>
    </subcellularLocation>
</comment>
<evidence type="ECO:0000256" key="6">
    <source>
        <dbReference type="ARBA" id="ARBA00022692"/>
    </source>
</evidence>
<organism evidence="12 13">
    <name type="scientific">Cinchona calisaya</name>
    <dbReference type="NCBI Taxonomy" id="153742"/>
    <lineage>
        <taxon>Eukaryota</taxon>
        <taxon>Viridiplantae</taxon>
        <taxon>Streptophyta</taxon>
        <taxon>Embryophyta</taxon>
        <taxon>Tracheophyta</taxon>
        <taxon>Spermatophyta</taxon>
        <taxon>Magnoliopsida</taxon>
        <taxon>eudicotyledons</taxon>
        <taxon>Gunneridae</taxon>
        <taxon>Pentapetalae</taxon>
        <taxon>asterids</taxon>
        <taxon>lamiids</taxon>
        <taxon>Gentianales</taxon>
        <taxon>Rubiaceae</taxon>
        <taxon>Cinchonoideae</taxon>
        <taxon>Cinchoneae</taxon>
        <taxon>Cinchona</taxon>
    </lineage>
</organism>
<feature type="transmembrane region" description="Helical" evidence="11">
    <location>
        <begin position="40"/>
        <end position="58"/>
    </location>
</feature>
<keyword evidence="6 11" id="KW-0812">Transmembrane</keyword>
<accession>A0ABD3ASM0</accession>
<gene>
    <name evidence="12" type="ORF">ACH5RR_002666</name>
</gene>
<evidence type="ECO:0000256" key="11">
    <source>
        <dbReference type="SAM" id="Phobius"/>
    </source>
</evidence>
<reference evidence="12 13" key="1">
    <citation type="submission" date="2024-11" db="EMBL/GenBank/DDBJ databases">
        <title>A near-complete genome assembly of Cinchona calisaya.</title>
        <authorList>
            <person name="Lian D.C."/>
            <person name="Zhao X.W."/>
            <person name="Wei L."/>
        </authorList>
    </citation>
    <scope>NUCLEOTIDE SEQUENCE [LARGE SCALE GENOMIC DNA]</scope>
    <source>
        <tissue evidence="12">Nenye</tissue>
    </source>
</reference>
<keyword evidence="9 11" id="KW-0472">Membrane</keyword>
<dbReference type="EMBL" id="JBJUIK010000002">
    <property type="protein sequence ID" value="KAL3534205.1"/>
    <property type="molecule type" value="Genomic_DNA"/>
</dbReference>
<dbReference type="PANTHER" id="PTHR19432:SF70">
    <property type="entry name" value="SUCROSE TRANSPORT PROTEIN SUC1-RELATED"/>
    <property type="match status" value="1"/>
</dbReference>
<evidence type="ECO:0000256" key="10">
    <source>
        <dbReference type="ARBA" id="ARBA00044504"/>
    </source>
</evidence>
<evidence type="ECO:0000256" key="7">
    <source>
        <dbReference type="ARBA" id="ARBA00022847"/>
    </source>
</evidence>
<name>A0ABD3ASM0_9GENT</name>
<dbReference type="InterPro" id="IPR036259">
    <property type="entry name" value="MFS_trans_sf"/>
</dbReference>
<keyword evidence="7" id="KW-0769">Symport</keyword>
<comment type="pathway">
    <text evidence="2">Glycan biosynthesis; sucrose metabolism.</text>
</comment>
<comment type="similarity">
    <text evidence="10">Belongs to the major facilitator superfamily. Phosphate:H(+) symporter (TC 2.A.1.9) family.</text>
</comment>